<reference evidence="1 2" key="1">
    <citation type="submission" date="2018-04" db="EMBL/GenBank/DDBJ databases">
        <title>Sphingobacterium cortibacter sp. nov.</title>
        <authorList>
            <person name="Li Y."/>
        </authorList>
    </citation>
    <scope>NUCLEOTIDE SEQUENCE [LARGE SCALE GENOMIC DNA]</scope>
    <source>
        <strain evidence="1 2">2c-3</strain>
    </source>
</reference>
<dbReference type="OrthoDB" id="9814995at2"/>
<evidence type="ECO:0000313" key="2">
    <source>
        <dbReference type="Proteomes" id="UP000245627"/>
    </source>
</evidence>
<organism evidence="1 2">
    <name type="scientific">Sphingobacterium corticibacter</name>
    <dbReference type="NCBI Taxonomy" id="2171749"/>
    <lineage>
        <taxon>Bacteria</taxon>
        <taxon>Pseudomonadati</taxon>
        <taxon>Bacteroidota</taxon>
        <taxon>Sphingobacteriia</taxon>
        <taxon>Sphingobacteriales</taxon>
        <taxon>Sphingobacteriaceae</taxon>
        <taxon>Sphingobacterium</taxon>
    </lineage>
</organism>
<gene>
    <name evidence="1" type="ORF">DC487_01440</name>
</gene>
<dbReference type="EMBL" id="QDKG01000001">
    <property type="protein sequence ID" value="PVH26319.1"/>
    <property type="molecule type" value="Genomic_DNA"/>
</dbReference>
<accession>A0A2T8HLJ4</accession>
<protein>
    <submittedName>
        <fullName evidence="1">ASCH domain-containing protein</fullName>
    </submittedName>
</protein>
<dbReference type="Proteomes" id="UP000245627">
    <property type="component" value="Unassembled WGS sequence"/>
</dbReference>
<evidence type="ECO:0000313" key="1">
    <source>
        <dbReference type="EMBL" id="PVH26319.1"/>
    </source>
</evidence>
<dbReference type="RefSeq" id="WP_116774184.1">
    <property type="nucleotide sequence ID" value="NZ_QDKG01000001.1"/>
</dbReference>
<dbReference type="AlphaFoldDB" id="A0A2T8HLJ4"/>
<comment type="caution">
    <text evidence="1">The sequence shown here is derived from an EMBL/GenBank/DDBJ whole genome shotgun (WGS) entry which is preliminary data.</text>
</comment>
<name>A0A2T8HLJ4_9SPHI</name>
<keyword evidence="2" id="KW-1185">Reference proteome</keyword>
<proteinExistence type="predicted"/>
<sequence>MSNLTLSIKQTYFDQIKAGEKKFEEREIRPNNISKYCEVDDEGFVLEDEKDEPVTRKYDTITFLTGAYKGTREKMIVEVKESYTVILFDEATGDEITYEHDGETYTAAIIRYELGKIIC</sequence>